<comment type="caution">
    <text evidence="2">The sequence shown here is derived from an EMBL/GenBank/DDBJ whole genome shotgun (WGS) entry which is preliminary data.</text>
</comment>
<proteinExistence type="predicted"/>
<dbReference type="InterPro" id="IPR052892">
    <property type="entry name" value="NA-targeting_endonuclease"/>
</dbReference>
<keyword evidence="2" id="KW-0255">Endonuclease</keyword>
<evidence type="ECO:0000313" key="3">
    <source>
        <dbReference type="Proteomes" id="UP000247476"/>
    </source>
</evidence>
<dbReference type="Proteomes" id="UP000247476">
    <property type="component" value="Unassembled WGS sequence"/>
</dbReference>
<accession>A0A2V5JX45</accession>
<keyword evidence="3" id="KW-1185">Reference proteome</keyword>
<dbReference type="GO" id="GO:0003676">
    <property type="term" value="F:nucleic acid binding"/>
    <property type="evidence" value="ECO:0007669"/>
    <property type="project" value="InterPro"/>
</dbReference>
<evidence type="ECO:0000259" key="1">
    <source>
        <dbReference type="SMART" id="SM00507"/>
    </source>
</evidence>
<dbReference type="GO" id="GO:0004519">
    <property type="term" value="F:endonuclease activity"/>
    <property type="evidence" value="ECO:0007669"/>
    <property type="project" value="UniProtKB-KW"/>
</dbReference>
<gene>
    <name evidence="2" type="ORF">DLM86_25210</name>
</gene>
<evidence type="ECO:0000313" key="2">
    <source>
        <dbReference type="EMBL" id="PYI51328.1"/>
    </source>
</evidence>
<sequence>MKDFWGDYTMITVRNVNGQELTPCLPHRAWREVNRTRAVWIDEQTIQLLYDPFSFREYRKTALKRDRYTCLWCGLPATTVDHIVPSSKGGSDLPRNLLASCSECNSKRGNRSAFLYLREKAKSVPNLIKLYYRIVKAHVPSPKTLEVRSATRVTSRR</sequence>
<keyword evidence="2" id="KW-0540">Nuclease</keyword>
<dbReference type="InterPro" id="IPR002711">
    <property type="entry name" value="HNH"/>
</dbReference>
<dbReference type="InterPro" id="IPR003615">
    <property type="entry name" value="HNH_nuc"/>
</dbReference>
<dbReference type="Gene3D" id="1.10.30.50">
    <property type="match status" value="1"/>
</dbReference>
<organism evidence="2 3">
    <name type="scientific">Paenibacillus flagellatus</name>
    <dbReference type="NCBI Taxonomy" id="2211139"/>
    <lineage>
        <taxon>Bacteria</taxon>
        <taxon>Bacillati</taxon>
        <taxon>Bacillota</taxon>
        <taxon>Bacilli</taxon>
        <taxon>Bacillales</taxon>
        <taxon>Paenibacillaceae</taxon>
        <taxon>Paenibacillus</taxon>
    </lineage>
</organism>
<name>A0A2V5JX45_9BACL</name>
<dbReference type="SMART" id="SM00507">
    <property type="entry name" value="HNHc"/>
    <property type="match status" value="1"/>
</dbReference>
<dbReference type="Pfam" id="PF01844">
    <property type="entry name" value="HNH"/>
    <property type="match status" value="1"/>
</dbReference>
<protein>
    <submittedName>
        <fullName evidence="2">HNH endonuclease</fullName>
    </submittedName>
</protein>
<dbReference type="CDD" id="cd00085">
    <property type="entry name" value="HNHc"/>
    <property type="match status" value="1"/>
</dbReference>
<feature type="domain" description="HNH nuclease" evidence="1">
    <location>
        <begin position="57"/>
        <end position="106"/>
    </location>
</feature>
<dbReference type="OrthoDB" id="9802901at2"/>
<dbReference type="GO" id="GO:0008270">
    <property type="term" value="F:zinc ion binding"/>
    <property type="evidence" value="ECO:0007669"/>
    <property type="project" value="InterPro"/>
</dbReference>
<reference evidence="2 3" key="1">
    <citation type="submission" date="2018-05" db="EMBL/GenBank/DDBJ databases">
        <title>Paenibacillus flagellatus sp. nov., isolated from selenium mineral soil.</title>
        <authorList>
            <person name="Dai X."/>
        </authorList>
    </citation>
    <scope>NUCLEOTIDE SEQUENCE [LARGE SCALE GENOMIC DNA]</scope>
    <source>
        <strain evidence="2 3">DXL2</strain>
    </source>
</reference>
<dbReference type="PANTHER" id="PTHR33877:SF2">
    <property type="entry name" value="OS07G0170200 PROTEIN"/>
    <property type="match status" value="1"/>
</dbReference>
<dbReference type="PANTHER" id="PTHR33877">
    <property type="entry name" value="SLL1193 PROTEIN"/>
    <property type="match status" value="1"/>
</dbReference>
<dbReference type="EMBL" id="QJVJ01000013">
    <property type="protein sequence ID" value="PYI51328.1"/>
    <property type="molecule type" value="Genomic_DNA"/>
</dbReference>
<dbReference type="AlphaFoldDB" id="A0A2V5JX45"/>
<keyword evidence="2" id="KW-0378">Hydrolase</keyword>